<comment type="caution">
    <text evidence="2">The sequence shown here is derived from an EMBL/GenBank/DDBJ whole genome shotgun (WGS) entry which is preliminary data.</text>
</comment>
<evidence type="ECO:0000313" key="2">
    <source>
        <dbReference type="EMBL" id="RQN02483.1"/>
    </source>
</evidence>
<gene>
    <name evidence="2" type="ORF">EHW97_13030</name>
</gene>
<sequence length="67" mass="6957">MGTVPRIRPGGGRHVALGATVAILMMLAIFADADAAVVVGWTGAVVTLGIWLYLVLAEAVDRRSGPR</sequence>
<keyword evidence="1" id="KW-0812">Transmembrane</keyword>
<dbReference type="RefSeq" id="WP_124237613.1">
    <property type="nucleotide sequence ID" value="NZ_JBHUFI010000011.1"/>
</dbReference>
<keyword evidence="1" id="KW-1133">Transmembrane helix</keyword>
<keyword evidence="1" id="KW-0472">Membrane</keyword>
<feature type="transmembrane region" description="Helical" evidence="1">
    <location>
        <begin position="12"/>
        <end position="31"/>
    </location>
</feature>
<name>A0A3N6WMC8_9ACTN</name>
<keyword evidence="3" id="KW-1185">Reference proteome</keyword>
<organism evidence="2 3">
    <name type="scientific">Aeromicrobium camelliae</name>
    <dbReference type="NCBI Taxonomy" id="1538144"/>
    <lineage>
        <taxon>Bacteria</taxon>
        <taxon>Bacillati</taxon>
        <taxon>Actinomycetota</taxon>
        <taxon>Actinomycetes</taxon>
        <taxon>Propionibacteriales</taxon>
        <taxon>Nocardioidaceae</taxon>
        <taxon>Aeromicrobium</taxon>
    </lineage>
</organism>
<feature type="transmembrane region" description="Helical" evidence="1">
    <location>
        <begin position="37"/>
        <end position="57"/>
    </location>
</feature>
<proteinExistence type="predicted"/>
<evidence type="ECO:0000313" key="3">
    <source>
        <dbReference type="Proteomes" id="UP000275225"/>
    </source>
</evidence>
<dbReference type="Proteomes" id="UP000275225">
    <property type="component" value="Unassembled WGS sequence"/>
</dbReference>
<dbReference type="EMBL" id="RQJX01000020">
    <property type="protein sequence ID" value="RQN02483.1"/>
    <property type="molecule type" value="Genomic_DNA"/>
</dbReference>
<reference evidence="2 3" key="1">
    <citation type="submission" date="2018-11" db="EMBL/GenBank/DDBJ databases">
        <authorList>
            <person name="Li F."/>
        </authorList>
    </citation>
    <scope>NUCLEOTIDE SEQUENCE [LARGE SCALE GENOMIC DNA]</scope>
    <source>
        <strain evidence="2 3">YS17T</strain>
    </source>
</reference>
<protein>
    <submittedName>
        <fullName evidence="2">Uncharacterized protein</fullName>
    </submittedName>
</protein>
<evidence type="ECO:0000256" key="1">
    <source>
        <dbReference type="SAM" id="Phobius"/>
    </source>
</evidence>
<accession>A0A3N6WMC8</accession>
<dbReference type="AlphaFoldDB" id="A0A3N6WMC8"/>